<dbReference type="FunFam" id="2.40.50.100:FF:000003">
    <property type="entry name" value="Acetyl-CoA carboxylase biotin carboxyl carrier protein"/>
    <property type="match status" value="1"/>
</dbReference>
<dbReference type="InterPro" id="IPR001249">
    <property type="entry name" value="AcCoA_biotinCC"/>
</dbReference>
<evidence type="ECO:0000256" key="8">
    <source>
        <dbReference type="ARBA" id="ARBA00023267"/>
    </source>
</evidence>
<dbReference type="AlphaFoldDB" id="A0A7V5H579"/>
<gene>
    <name evidence="12" type="ORF">ENL21_09920</name>
</gene>
<reference evidence="12" key="1">
    <citation type="journal article" date="2020" name="mSystems">
        <title>Genome- and Community-Level Interaction Insights into Carbon Utilization and Element Cycling Functions of Hydrothermarchaeota in Hydrothermal Sediment.</title>
        <authorList>
            <person name="Zhou Z."/>
            <person name="Liu Y."/>
            <person name="Xu W."/>
            <person name="Pan J."/>
            <person name="Luo Z.H."/>
            <person name="Li M."/>
        </authorList>
    </citation>
    <scope>NUCLEOTIDE SEQUENCE [LARGE SCALE GENOMIC DNA]</scope>
    <source>
        <strain evidence="12">HyVt-76</strain>
    </source>
</reference>
<dbReference type="PROSITE" id="PS50968">
    <property type="entry name" value="BIOTINYL_LIPOYL"/>
    <property type="match status" value="1"/>
</dbReference>
<dbReference type="InterPro" id="IPR011053">
    <property type="entry name" value="Single_hybrid_motif"/>
</dbReference>
<evidence type="ECO:0000256" key="1">
    <source>
        <dbReference type="ARBA" id="ARBA00003761"/>
    </source>
</evidence>
<dbReference type="CDD" id="cd06850">
    <property type="entry name" value="biotinyl_domain"/>
    <property type="match status" value="1"/>
</dbReference>
<dbReference type="GO" id="GO:0006633">
    <property type="term" value="P:fatty acid biosynthetic process"/>
    <property type="evidence" value="ECO:0007669"/>
    <property type="project" value="UniProtKB-UniPathway"/>
</dbReference>
<accession>A0A7V5H579</accession>
<keyword evidence="4 9" id="KW-0444">Lipid biosynthesis</keyword>
<feature type="domain" description="Lipoyl-binding" evidence="11">
    <location>
        <begin position="94"/>
        <end position="170"/>
    </location>
</feature>
<dbReference type="UniPathway" id="UPA00094"/>
<dbReference type="InterPro" id="IPR001882">
    <property type="entry name" value="Biotin_BS"/>
</dbReference>
<dbReference type="Gene3D" id="2.40.50.100">
    <property type="match status" value="1"/>
</dbReference>
<organism evidence="12">
    <name type="scientific">Caldithrix abyssi</name>
    <dbReference type="NCBI Taxonomy" id="187145"/>
    <lineage>
        <taxon>Bacteria</taxon>
        <taxon>Pseudomonadati</taxon>
        <taxon>Calditrichota</taxon>
        <taxon>Calditrichia</taxon>
        <taxon>Calditrichales</taxon>
        <taxon>Calditrichaceae</taxon>
        <taxon>Caldithrix</taxon>
    </lineage>
</organism>
<evidence type="ECO:0000313" key="12">
    <source>
        <dbReference type="EMBL" id="HHE56089.1"/>
    </source>
</evidence>
<evidence type="ECO:0000256" key="10">
    <source>
        <dbReference type="SAM" id="MobiDB-lite"/>
    </source>
</evidence>
<dbReference type="InterPro" id="IPR000089">
    <property type="entry name" value="Biotin_lipoyl"/>
</dbReference>
<evidence type="ECO:0000256" key="5">
    <source>
        <dbReference type="ARBA" id="ARBA00022832"/>
    </source>
</evidence>
<keyword evidence="6 9" id="KW-0443">Lipid metabolism</keyword>
<proteinExistence type="predicted"/>
<evidence type="ECO:0000256" key="3">
    <source>
        <dbReference type="ARBA" id="ARBA00017562"/>
    </source>
</evidence>
<dbReference type="Pfam" id="PF00364">
    <property type="entry name" value="Biotin_lipoyl"/>
    <property type="match status" value="1"/>
</dbReference>
<keyword evidence="8 9" id="KW-0092">Biotin</keyword>
<keyword evidence="12" id="KW-0436">Ligase</keyword>
<dbReference type="NCBIfam" id="NF005457">
    <property type="entry name" value="PRK07051.1"/>
    <property type="match status" value="1"/>
</dbReference>
<dbReference type="PANTHER" id="PTHR45266:SF3">
    <property type="entry name" value="OXALOACETATE DECARBOXYLASE ALPHA CHAIN"/>
    <property type="match status" value="1"/>
</dbReference>
<comment type="pathway">
    <text evidence="2 9">Lipid metabolism; fatty acid biosynthesis.</text>
</comment>
<evidence type="ECO:0000256" key="9">
    <source>
        <dbReference type="RuleBase" id="RU364072"/>
    </source>
</evidence>
<evidence type="ECO:0000256" key="2">
    <source>
        <dbReference type="ARBA" id="ARBA00005194"/>
    </source>
</evidence>
<feature type="compositionally biased region" description="Basic and acidic residues" evidence="10">
    <location>
        <begin position="76"/>
        <end position="87"/>
    </location>
</feature>
<comment type="function">
    <text evidence="1 9">This protein is a component of the acetyl coenzyme A carboxylase complex; first, biotin carboxylase catalyzes the carboxylation of the carrier protein and then the transcarboxylase transfers the carboxyl group to form malonyl-CoA.</text>
</comment>
<name>A0A7V5H579_CALAY</name>
<dbReference type="NCBIfam" id="TIGR00531">
    <property type="entry name" value="BCCP"/>
    <property type="match status" value="1"/>
</dbReference>
<protein>
    <recommendedName>
        <fullName evidence="3 9">Biotin carboxyl carrier protein of acetyl-CoA carboxylase</fullName>
    </recommendedName>
</protein>
<dbReference type="GO" id="GO:0009317">
    <property type="term" value="C:acetyl-CoA carboxylase complex"/>
    <property type="evidence" value="ECO:0007669"/>
    <property type="project" value="InterPro"/>
</dbReference>
<dbReference type="PANTHER" id="PTHR45266">
    <property type="entry name" value="OXALOACETATE DECARBOXYLASE ALPHA CHAIN"/>
    <property type="match status" value="1"/>
</dbReference>
<sequence>MDLKEVRQLIKIVETSDISEIEIEEEGKKLRITKRFPSKNGETVVMPAYTQAMPMMPAQQVAQQALPQVQEQPVPVKEEAAPAEKAESAPGKNIVEVRSPMVGTFYRAPSPDADPYVEIGQTVAVGQTLCIIEAMKLMNEIESEVNGKIVDILVENAQPVEFNQVLFLIEKA</sequence>
<dbReference type="GO" id="GO:0003989">
    <property type="term" value="F:acetyl-CoA carboxylase activity"/>
    <property type="evidence" value="ECO:0007669"/>
    <property type="project" value="InterPro"/>
</dbReference>
<dbReference type="SUPFAM" id="SSF51230">
    <property type="entry name" value="Single hybrid motif"/>
    <property type="match status" value="1"/>
</dbReference>
<dbReference type="Proteomes" id="UP000886111">
    <property type="component" value="Unassembled WGS sequence"/>
</dbReference>
<dbReference type="PRINTS" id="PR01071">
    <property type="entry name" value="ACOABIOTINCC"/>
</dbReference>
<evidence type="ECO:0000256" key="6">
    <source>
        <dbReference type="ARBA" id="ARBA00023098"/>
    </source>
</evidence>
<feature type="region of interest" description="Disordered" evidence="10">
    <location>
        <begin position="68"/>
        <end position="89"/>
    </location>
</feature>
<dbReference type="InterPro" id="IPR050709">
    <property type="entry name" value="Biotin_Carboxyl_Carrier/Decarb"/>
</dbReference>
<comment type="caution">
    <text evidence="12">The sequence shown here is derived from an EMBL/GenBank/DDBJ whole genome shotgun (WGS) entry which is preliminary data.</text>
</comment>
<keyword evidence="7 9" id="KW-0275">Fatty acid biosynthesis</keyword>
<keyword evidence="5 9" id="KW-0276">Fatty acid metabolism</keyword>
<evidence type="ECO:0000256" key="4">
    <source>
        <dbReference type="ARBA" id="ARBA00022516"/>
    </source>
</evidence>
<evidence type="ECO:0000259" key="11">
    <source>
        <dbReference type="PROSITE" id="PS50968"/>
    </source>
</evidence>
<dbReference type="PROSITE" id="PS00188">
    <property type="entry name" value="BIOTIN"/>
    <property type="match status" value="1"/>
</dbReference>
<evidence type="ECO:0000256" key="7">
    <source>
        <dbReference type="ARBA" id="ARBA00023160"/>
    </source>
</evidence>
<dbReference type="EMBL" id="DRTD01000747">
    <property type="protein sequence ID" value="HHE56089.1"/>
    <property type="molecule type" value="Genomic_DNA"/>
</dbReference>